<evidence type="ECO:0000313" key="3">
    <source>
        <dbReference type="Proteomes" id="UP000612055"/>
    </source>
</evidence>
<dbReference type="GO" id="GO:0006253">
    <property type="term" value="P:dCTP catabolic process"/>
    <property type="evidence" value="ECO:0007669"/>
    <property type="project" value="TreeGrafter"/>
</dbReference>
<dbReference type="Gene3D" id="1.10.287.1080">
    <property type="entry name" value="MazG-like"/>
    <property type="match status" value="1"/>
</dbReference>
<proteinExistence type="predicted"/>
<dbReference type="EMBL" id="JAEHOE010000001">
    <property type="protein sequence ID" value="KAG2501774.1"/>
    <property type="molecule type" value="Genomic_DNA"/>
</dbReference>
<dbReference type="InterPro" id="IPR052555">
    <property type="entry name" value="dCTP_Pyrophosphatase"/>
</dbReference>
<dbReference type="Proteomes" id="UP000612055">
    <property type="component" value="Unassembled WGS sequence"/>
</dbReference>
<protein>
    <submittedName>
        <fullName evidence="2">Uncharacterized protein</fullName>
    </submittedName>
</protein>
<dbReference type="OrthoDB" id="411123at2759"/>
<feature type="compositionally biased region" description="Low complexity" evidence="1">
    <location>
        <begin position="1"/>
        <end position="21"/>
    </location>
</feature>
<dbReference type="Pfam" id="PF12643">
    <property type="entry name" value="MazG-like"/>
    <property type="match status" value="1"/>
</dbReference>
<dbReference type="PANTHER" id="PTHR46523:SF1">
    <property type="entry name" value="DCTP PYROPHOSPHATASE 1"/>
    <property type="match status" value="1"/>
</dbReference>
<dbReference type="GO" id="GO:0042262">
    <property type="term" value="P:DNA protection"/>
    <property type="evidence" value="ECO:0007669"/>
    <property type="project" value="TreeGrafter"/>
</dbReference>
<dbReference type="SUPFAM" id="SSF101386">
    <property type="entry name" value="all-alpha NTP pyrophosphatases"/>
    <property type="match status" value="1"/>
</dbReference>
<dbReference type="PANTHER" id="PTHR46523">
    <property type="entry name" value="DCTP PYROPHOSPHATASE 1"/>
    <property type="match status" value="1"/>
</dbReference>
<comment type="caution">
    <text evidence="2">The sequence shown here is derived from an EMBL/GenBank/DDBJ whole genome shotgun (WGS) entry which is preliminary data.</text>
</comment>
<dbReference type="CDD" id="cd11537">
    <property type="entry name" value="NTP-PPase_RS21-C6_like"/>
    <property type="match status" value="1"/>
</dbReference>
<organism evidence="2 3">
    <name type="scientific">Edaphochlamys debaryana</name>
    <dbReference type="NCBI Taxonomy" id="47281"/>
    <lineage>
        <taxon>Eukaryota</taxon>
        <taxon>Viridiplantae</taxon>
        <taxon>Chlorophyta</taxon>
        <taxon>core chlorophytes</taxon>
        <taxon>Chlorophyceae</taxon>
        <taxon>CS clade</taxon>
        <taxon>Chlamydomonadales</taxon>
        <taxon>Chlamydomonadales incertae sedis</taxon>
        <taxon>Edaphochlamys</taxon>
    </lineage>
</organism>
<feature type="region of interest" description="Disordered" evidence="1">
    <location>
        <begin position="1"/>
        <end position="43"/>
    </location>
</feature>
<keyword evidence="3" id="KW-1185">Reference proteome</keyword>
<evidence type="ECO:0000256" key="1">
    <source>
        <dbReference type="SAM" id="MobiDB-lite"/>
    </source>
</evidence>
<name>A0A836C794_9CHLO</name>
<sequence length="215" mass="23149">MDSSDAGADASASGSGPQQAQEVGASETQPVNPEAGSSRFREDVTLESLRQRLADFAAERDWDQYHTPRNLLLAMVGEAGELCELFQWRPDAEVTRGLPGFTPKERTAVEEELADVLLYLVRLADVCGVDLPAAATAKIAKNAAKYPAERCRGSSAKYTEYQAMRAEARARRGARGQAEGEERGTEEQGTEAQAEDGEEGGQERGQEEGQGQGRG</sequence>
<reference evidence="2" key="1">
    <citation type="journal article" date="2020" name="bioRxiv">
        <title>Comparative genomics of Chlamydomonas.</title>
        <authorList>
            <person name="Craig R.J."/>
            <person name="Hasan A.R."/>
            <person name="Ness R.W."/>
            <person name="Keightley P.D."/>
        </authorList>
    </citation>
    <scope>NUCLEOTIDE SEQUENCE</scope>
    <source>
        <strain evidence="2">CCAP 11/70</strain>
    </source>
</reference>
<dbReference type="InterPro" id="IPR025984">
    <property type="entry name" value="DCTPP"/>
</dbReference>
<accession>A0A836C794</accession>
<feature type="region of interest" description="Disordered" evidence="1">
    <location>
        <begin position="164"/>
        <end position="215"/>
    </location>
</feature>
<gene>
    <name evidence="2" type="ORF">HYH03_000274</name>
</gene>
<dbReference type="GO" id="GO:0047840">
    <property type="term" value="F:dCTP diphosphatase activity"/>
    <property type="evidence" value="ECO:0007669"/>
    <property type="project" value="TreeGrafter"/>
</dbReference>
<evidence type="ECO:0000313" key="2">
    <source>
        <dbReference type="EMBL" id="KAG2501774.1"/>
    </source>
</evidence>
<dbReference type="GO" id="GO:0005829">
    <property type="term" value="C:cytosol"/>
    <property type="evidence" value="ECO:0007669"/>
    <property type="project" value="TreeGrafter"/>
</dbReference>
<dbReference type="AlphaFoldDB" id="A0A836C794"/>